<sequence>MPQPLTAAEIIEHPEYKHVNWDLKPTKKGKLAVANGRGGPFNVAYEIHGHGSRRLVWIMGLGGLITTWQRQTKDFAHAPPSQHTCLLLENRGIGQSDKPLLRYTTSEMAKDLLELLDHLSWTDERSLHVIGISMGGMIAQELACLIPSRLASLQLISTAARLVNTIGYWENLRNRINLFIPRSLDAQIASAKRNLYPETWLNRPDEEPEPVVQPFPTNGDRFAAGEIRKRTSPGVMTRTGFIAQAIAAGWHHKSPAQLRKIGDEVGRERIMVLHGTEDRMITFPHGEVLLRDLGGEGQGVTKAFYQGKGHHLPAEERWEFDRRVQEMVEKTEKLGS</sequence>
<gene>
    <name evidence="2" type="ORF">EV356DRAFT_369336</name>
</gene>
<organism evidence="2 3">
    <name type="scientific">Viridothelium virens</name>
    <name type="common">Speckled blister lichen</name>
    <name type="synonym">Trypethelium virens</name>
    <dbReference type="NCBI Taxonomy" id="1048519"/>
    <lineage>
        <taxon>Eukaryota</taxon>
        <taxon>Fungi</taxon>
        <taxon>Dikarya</taxon>
        <taxon>Ascomycota</taxon>
        <taxon>Pezizomycotina</taxon>
        <taxon>Dothideomycetes</taxon>
        <taxon>Dothideomycetes incertae sedis</taxon>
        <taxon>Trypetheliales</taxon>
        <taxon>Trypetheliaceae</taxon>
        <taxon>Viridothelium</taxon>
    </lineage>
</organism>
<dbReference type="GO" id="GO:0016787">
    <property type="term" value="F:hydrolase activity"/>
    <property type="evidence" value="ECO:0007669"/>
    <property type="project" value="UniProtKB-KW"/>
</dbReference>
<feature type="domain" description="AB hydrolase-1" evidence="1">
    <location>
        <begin position="58"/>
        <end position="281"/>
    </location>
</feature>
<reference evidence="2" key="1">
    <citation type="journal article" date="2020" name="Stud. Mycol.">
        <title>101 Dothideomycetes genomes: a test case for predicting lifestyles and emergence of pathogens.</title>
        <authorList>
            <person name="Haridas S."/>
            <person name="Albert R."/>
            <person name="Binder M."/>
            <person name="Bloem J."/>
            <person name="Labutti K."/>
            <person name="Salamov A."/>
            <person name="Andreopoulos B."/>
            <person name="Baker S."/>
            <person name="Barry K."/>
            <person name="Bills G."/>
            <person name="Bluhm B."/>
            <person name="Cannon C."/>
            <person name="Castanera R."/>
            <person name="Culley D."/>
            <person name="Daum C."/>
            <person name="Ezra D."/>
            <person name="Gonzalez J."/>
            <person name="Henrissat B."/>
            <person name="Kuo A."/>
            <person name="Liang C."/>
            <person name="Lipzen A."/>
            <person name="Lutzoni F."/>
            <person name="Magnuson J."/>
            <person name="Mondo S."/>
            <person name="Nolan M."/>
            <person name="Ohm R."/>
            <person name="Pangilinan J."/>
            <person name="Park H.-J."/>
            <person name="Ramirez L."/>
            <person name="Alfaro M."/>
            <person name="Sun H."/>
            <person name="Tritt A."/>
            <person name="Yoshinaga Y."/>
            <person name="Zwiers L.-H."/>
            <person name="Turgeon B."/>
            <person name="Goodwin S."/>
            <person name="Spatafora J."/>
            <person name="Crous P."/>
            <person name="Grigoriev I."/>
        </authorList>
    </citation>
    <scope>NUCLEOTIDE SEQUENCE</scope>
    <source>
        <strain evidence="2">Tuck. ex Michener</strain>
    </source>
</reference>
<dbReference type="Pfam" id="PF00561">
    <property type="entry name" value="Abhydrolase_1"/>
    <property type="match status" value="1"/>
</dbReference>
<dbReference type="InterPro" id="IPR029058">
    <property type="entry name" value="AB_hydrolase_fold"/>
</dbReference>
<dbReference type="PANTHER" id="PTHR43433:SF5">
    <property type="entry name" value="AB HYDROLASE-1 DOMAIN-CONTAINING PROTEIN"/>
    <property type="match status" value="1"/>
</dbReference>
<dbReference type="InterPro" id="IPR050471">
    <property type="entry name" value="AB_hydrolase"/>
</dbReference>
<dbReference type="PANTHER" id="PTHR43433">
    <property type="entry name" value="HYDROLASE, ALPHA/BETA FOLD FAMILY PROTEIN"/>
    <property type="match status" value="1"/>
</dbReference>
<dbReference type="Proteomes" id="UP000800092">
    <property type="component" value="Unassembled WGS sequence"/>
</dbReference>
<dbReference type="AlphaFoldDB" id="A0A6A6GWC0"/>
<protein>
    <submittedName>
        <fullName evidence="2">Alpha/beta-hydrolase</fullName>
    </submittedName>
</protein>
<evidence type="ECO:0000313" key="3">
    <source>
        <dbReference type="Proteomes" id="UP000800092"/>
    </source>
</evidence>
<proteinExistence type="predicted"/>
<dbReference type="EMBL" id="ML991853">
    <property type="protein sequence ID" value="KAF2229800.1"/>
    <property type="molecule type" value="Genomic_DNA"/>
</dbReference>
<evidence type="ECO:0000313" key="2">
    <source>
        <dbReference type="EMBL" id="KAF2229800.1"/>
    </source>
</evidence>
<dbReference type="InterPro" id="IPR000073">
    <property type="entry name" value="AB_hydrolase_1"/>
</dbReference>
<evidence type="ECO:0000259" key="1">
    <source>
        <dbReference type="Pfam" id="PF00561"/>
    </source>
</evidence>
<keyword evidence="3" id="KW-1185">Reference proteome</keyword>
<accession>A0A6A6GWC0</accession>
<dbReference type="OrthoDB" id="19657at2759"/>
<dbReference type="Gene3D" id="3.40.50.1820">
    <property type="entry name" value="alpha/beta hydrolase"/>
    <property type="match status" value="1"/>
</dbReference>
<keyword evidence="2" id="KW-0378">Hydrolase</keyword>
<dbReference type="SUPFAM" id="SSF53474">
    <property type="entry name" value="alpha/beta-Hydrolases"/>
    <property type="match status" value="1"/>
</dbReference>
<name>A0A6A6GWC0_VIRVR</name>